<dbReference type="EMBL" id="QFYP01000001">
    <property type="protein sequence ID" value="RAK59952.1"/>
    <property type="molecule type" value="Genomic_DNA"/>
</dbReference>
<dbReference type="Proteomes" id="UP000249842">
    <property type="component" value="Unassembled WGS sequence"/>
</dbReference>
<organism evidence="2 3">
    <name type="scientific">Phenylobacterium hankyongense</name>
    <dbReference type="NCBI Taxonomy" id="1813876"/>
    <lineage>
        <taxon>Bacteria</taxon>
        <taxon>Pseudomonadati</taxon>
        <taxon>Pseudomonadota</taxon>
        <taxon>Alphaproteobacteria</taxon>
        <taxon>Caulobacterales</taxon>
        <taxon>Caulobacteraceae</taxon>
        <taxon>Phenylobacterium</taxon>
    </lineage>
</organism>
<dbReference type="NCBIfam" id="TIGR02081">
    <property type="entry name" value="metW"/>
    <property type="match status" value="1"/>
</dbReference>
<dbReference type="AlphaFoldDB" id="A0A328AXW7"/>
<dbReference type="RefSeq" id="WP_111457245.1">
    <property type="nucleotide sequence ID" value="NZ_QFYP01000001.1"/>
</dbReference>
<evidence type="ECO:0000313" key="3">
    <source>
        <dbReference type="Proteomes" id="UP000249842"/>
    </source>
</evidence>
<dbReference type="Gene3D" id="3.40.50.150">
    <property type="entry name" value="Vaccinia Virus protein VP39"/>
    <property type="match status" value="1"/>
</dbReference>
<evidence type="ECO:0000313" key="2">
    <source>
        <dbReference type="EMBL" id="RAK59952.1"/>
    </source>
</evidence>
<proteinExistence type="predicted"/>
<dbReference type="CDD" id="cd02440">
    <property type="entry name" value="AdoMet_MTases"/>
    <property type="match status" value="1"/>
</dbReference>
<accession>A0A328AXW7</accession>
<protein>
    <submittedName>
        <fullName evidence="2">Methionine biosynthesis protein MetW</fullName>
    </submittedName>
</protein>
<dbReference type="Pfam" id="PF07021">
    <property type="entry name" value="MetW"/>
    <property type="match status" value="1"/>
</dbReference>
<feature type="compositionally biased region" description="Basic residues" evidence="1">
    <location>
        <begin position="228"/>
        <end position="237"/>
    </location>
</feature>
<feature type="region of interest" description="Disordered" evidence="1">
    <location>
        <begin position="208"/>
        <end position="237"/>
    </location>
</feature>
<comment type="caution">
    <text evidence="2">The sequence shown here is derived from an EMBL/GenBank/DDBJ whole genome shotgun (WGS) entry which is preliminary data.</text>
</comment>
<dbReference type="SUPFAM" id="SSF53335">
    <property type="entry name" value="S-adenosyl-L-methionine-dependent methyltransferases"/>
    <property type="match status" value="1"/>
</dbReference>
<reference evidence="3" key="1">
    <citation type="submission" date="2018-05" db="EMBL/GenBank/DDBJ databases">
        <authorList>
            <person name="Li X."/>
        </authorList>
    </citation>
    <scope>NUCLEOTIDE SEQUENCE [LARGE SCALE GENOMIC DNA]</scope>
    <source>
        <strain evidence="3">HKS-05</strain>
    </source>
</reference>
<dbReference type="InterPro" id="IPR029063">
    <property type="entry name" value="SAM-dependent_MTases_sf"/>
</dbReference>
<name>A0A328AXW7_9CAUL</name>
<keyword evidence="3" id="KW-1185">Reference proteome</keyword>
<sequence length="237" mass="26385">MSAEREDFREIMRLVRPGARVLDVGCGEGELLELLSREKRIDGQGLEISPAGVAACLARGLVVVQGDGDRDLDHFPTRAFDYAILSKTLQQMREPRHVLSELLRIADQAIVSVPNFGHWRMRMSLMTRGRMPETRALPDPWWATANIHLCTLADFNDLCRELDLRIDACAALTAGKPARPIDPNGMLENWRAESALFLLSRRAEGAPEAAPTDLFGEVVLPNPDAPRPKRRARAKTS</sequence>
<dbReference type="OrthoDB" id="9792690at2"/>
<dbReference type="InterPro" id="IPR010743">
    <property type="entry name" value="Methionine_synth_MetW"/>
</dbReference>
<evidence type="ECO:0000256" key="1">
    <source>
        <dbReference type="SAM" id="MobiDB-lite"/>
    </source>
</evidence>
<gene>
    <name evidence="2" type="primary">metW</name>
    <name evidence="2" type="ORF">DJ021_09115</name>
</gene>